<dbReference type="Gene3D" id="3.40.50.12780">
    <property type="entry name" value="N-terminal domain of ligase-like"/>
    <property type="match status" value="1"/>
</dbReference>
<dbReference type="Pfam" id="PF00501">
    <property type="entry name" value="AMP-binding"/>
    <property type="match status" value="1"/>
</dbReference>
<dbReference type="InterPro" id="IPR050237">
    <property type="entry name" value="ATP-dep_AMP-bd_enzyme"/>
</dbReference>
<evidence type="ECO:0000259" key="1">
    <source>
        <dbReference type="Pfam" id="PF00501"/>
    </source>
</evidence>
<sequence>MDMLYTRALFLNARRYPRKPAIVFAGEACTYAQLYDRVARLGALLAAQGVGAGDRVSLLSENHPDMLAVMLAALGLGASPAPINYRLKDDDIAFIARNSAAKVVVLGPGYGGHADLLSQALPQARLLSLGPAASGAAPDAIDTLIAAARPLAFDWTAATNLALLHTSGTTGRPKGALRARWGLSARAIEQGFTQDDRTLGVMPLCLSYGYGYSLLPLYLGATLYLEPDFDEQRVAGLLEAEGINSTFMIPTLVQRLVDYEGFASLKCPSLRLIQNAAGALSYETRAAVVDKLGYVLSTYAASTESGPYANLKGRDILRDQTASGIGRTFFGSEVRLLDDDGHDVATGAVGEICVRGASQYDEYLNEPELTAETRRGDMVSVGDLGRFDDEGFLFLVGRKRDIIKTGGINVPAADVEDVIARHPAVAEVACVGLPDRAWGEMICAAIVLRPGSGAPADIDVAGFCTQRLSRFQVPRRFVFLPSLPRNLTGKVVKGDLRNLILGQDAAPDDGRAVAAKRS</sequence>
<reference evidence="3 4" key="1">
    <citation type="submission" date="2019-06" db="EMBL/GenBank/DDBJ databases">
        <title>New taxonomy in bacterial strain CC-CFT640, isolated from vineyard.</title>
        <authorList>
            <person name="Lin S.-Y."/>
            <person name="Tsai C.-F."/>
            <person name="Young C.-C."/>
        </authorList>
    </citation>
    <scope>NUCLEOTIDE SEQUENCE [LARGE SCALE GENOMIC DNA]</scope>
    <source>
        <strain evidence="3 4">CC-CFT640</strain>
    </source>
</reference>
<keyword evidence="4" id="KW-1185">Reference proteome</keyword>
<dbReference type="Pfam" id="PF13193">
    <property type="entry name" value="AMP-binding_C"/>
    <property type="match status" value="1"/>
</dbReference>
<comment type="caution">
    <text evidence="3">The sequence shown here is derived from an EMBL/GenBank/DDBJ whole genome shotgun (WGS) entry which is preliminary data.</text>
</comment>
<dbReference type="Gene3D" id="3.30.300.30">
    <property type="match status" value="1"/>
</dbReference>
<evidence type="ECO:0000313" key="4">
    <source>
        <dbReference type="Proteomes" id="UP000321638"/>
    </source>
</evidence>
<feature type="domain" description="AMP-binding enzyme C-terminal" evidence="2">
    <location>
        <begin position="415"/>
        <end position="490"/>
    </location>
</feature>
<gene>
    <name evidence="3" type="ORF">FHP25_35660</name>
</gene>
<dbReference type="InterPro" id="IPR025110">
    <property type="entry name" value="AMP-bd_C"/>
</dbReference>
<dbReference type="PANTHER" id="PTHR43767">
    <property type="entry name" value="LONG-CHAIN-FATTY-ACID--COA LIGASE"/>
    <property type="match status" value="1"/>
</dbReference>
<feature type="domain" description="AMP-dependent synthetase/ligase" evidence="1">
    <location>
        <begin position="12"/>
        <end position="364"/>
    </location>
</feature>
<proteinExistence type="predicted"/>
<accession>A0A5C8P9C9</accession>
<dbReference type="InterPro" id="IPR045851">
    <property type="entry name" value="AMP-bd_C_sf"/>
</dbReference>
<dbReference type="AlphaFoldDB" id="A0A5C8P9C9"/>
<dbReference type="SUPFAM" id="SSF56801">
    <property type="entry name" value="Acetyl-CoA synthetase-like"/>
    <property type="match status" value="1"/>
</dbReference>
<name>A0A5C8P9C9_9HYPH</name>
<dbReference type="InterPro" id="IPR020845">
    <property type="entry name" value="AMP-binding_CS"/>
</dbReference>
<dbReference type="Proteomes" id="UP000321638">
    <property type="component" value="Unassembled WGS sequence"/>
</dbReference>
<dbReference type="PROSITE" id="PS00455">
    <property type="entry name" value="AMP_BINDING"/>
    <property type="match status" value="1"/>
</dbReference>
<dbReference type="OrthoDB" id="9803968at2"/>
<dbReference type="PANTHER" id="PTHR43767:SF1">
    <property type="entry name" value="NONRIBOSOMAL PEPTIDE SYNTHASE PES1 (EUROFUNG)-RELATED"/>
    <property type="match status" value="1"/>
</dbReference>
<evidence type="ECO:0000259" key="2">
    <source>
        <dbReference type="Pfam" id="PF13193"/>
    </source>
</evidence>
<dbReference type="GO" id="GO:0016878">
    <property type="term" value="F:acid-thiol ligase activity"/>
    <property type="evidence" value="ECO:0007669"/>
    <property type="project" value="UniProtKB-ARBA"/>
</dbReference>
<dbReference type="EMBL" id="VDUZ01000064">
    <property type="protein sequence ID" value="TXL70173.1"/>
    <property type="molecule type" value="Genomic_DNA"/>
</dbReference>
<protein>
    <submittedName>
        <fullName evidence="3">Long-chain fatty acid--CoA ligase</fullName>
    </submittedName>
</protein>
<organism evidence="3 4">
    <name type="scientific">Vineibacter terrae</name>
    <dbReference type="NCBI Taxonomy" id="2586908"/>
    <lineage>
        <taxon>Bacteria</taxon>
        <taxon>Pseudomonadati</taxon>
        <taxon>Pseudomonadota</taxon>
        <taxon>Alphaproteobacteria</taxon>
        <taxon>Hyphomicrobiales</taxon>
        <taxon>Vineibacter</taxon>
    </lineage>
</organism>
<dbReference type="RefSeq" id="WP_147851784.1">
    <property type="nucleotide sequence ID" value="NZ_VDUZ01000064.1"/>
</dbReference>
<evidence type="ECO:0000313" key="3">
    <source>
        <dbReference type="EMBL" id="TXL70173.1"/>
    </source>
</evidence>
<dbReference type="InterPro" id="IPR042099">
    <property type="entry name" value="ANL_N_sf"/>
</dbReference>
<dbReference type="InterPro" id="IPR000873">
    <property type="entry name" value="AMP-dep_synth/lig_dom"/>
</dbReference>
<keyword evidence="3" id="KW-0436">Ligase</keyword>